<dbReference type="STRING" id="665912.M2QYR3"/>
<dbReference type="eggNOG" id="KOG3126">
    <property type="taxonomic scope" value="Eukaryota"/>
</dbReference>
<dbReference type="GO" id="GO:0015288">
    <property type="term" value="F:porin activity"/>
    <property type="evidence" value="ECO:0007669"/>
    <property type="project" value="UniProtKB-KW"/>
</dbReference>
<dbReference type="GO" id="GO:0046930">
    <property type="term" value="C:pore complex"/>
    <property type="evidence" value="ECO:0007669"/>
    <property type="project" value="UniProtKB-KW"/>
</dbReference>
<reference evidence="11 12" key="1">
    <citation type="journal article" date="2012" name="PLoS Pathog.">
        <title>Diverse lifestyles and strategies of plant pathogenesis encoded in the genomes of eighteen Dothideomycetes fungi.</title>
        <authorList>
            <person name="Ohm R.A."/>
            <person name="Feau N."/>
            <person name="Henrissat B."/>
            <person name="Schoch C.L."/>
            <person name="Horwitz B.A."/>
            <person name="Barry K.W."/>
            <person name="Condon B.J."/>
            <person name="Copeland A.C."/>
            <person name="Dhillon B."/>
            <person name="Glaser F."/>
            <person name="Hesse C.N."/>
            <person name="Kosti I."/>
            <person name="LaButti K."/>
            <person name="Lindquist E.A."/>
            <person name="Lucas S."/>
            <person name="Salamov A.A."/>
            <person name="Bradshaw R.E."/>
            <person name="Ciuffetti L."/>
            <person name="Hamelin R.C."/>
            <person name="Kema G.H.J."/>
            <person name="Lawrence C."/>
            <person name="Scott J.A."/>
            <person name="Spatafora J.W."/>
            <person name="Turgeon B.G."/>
            <person name="de Wit P.J.G.M."/>
            <person name="Zhong S."/>
            <person name="Goodwin S.B."/>
            <person name="Grigoriev I.V."/>
        </authorList>
    </citation>
    <scope>NUCLEOTIDE SEQUENCE [LARGE SCALE GENOMIC DNA]</scope>
    <source>
        <strain evidence="12">ND90Pr / ATCC 201652</strain>
    </source>
</reference>
<comment type="subcellular location">
    <subcellularLocation>
        <location evidence="1">Mitochondrion outer membrane</location>
    </subcellularLocation>
</comment>
<evidence type="ECO:0008006" key="13">
    <source>
        <dbReference type="Google" id="ProtNLM"/>
    </source>
</evidence>
<evidence type="ECO:0000256" key="7">
    <source>
        <dbReference type="ARBA" id="ARBA00023065"/>
    </source>
</evidence>
<dbReference type="OMA" id="FKQPAFH"/>
<evidence type="ECO:0000256" key="5">
    <source>
        <dbReference type="ARBA" id="ARBA00022692"/>
    </source>
</evidence>
<keyword evidence="8" id="KW-0626">Porin</keyword>
<dbReference type="InterPro" id="IPR001925">
    <property type="entry name" value="Porin_Euk"/>
</dbReference>
<dbReference type="CDD" id="cd07306">
    <property type="entry name" value="Porin3_VDAC"/>
    <property type="match status" value="1"/>
</dbReference>
<evidence type="ECO:0000256" key="3">
    <source>
        <dbReference type="ARBA" id="ARBA00022448"/>
    </source>
</evidence>
<comment type="similarity">
    <text evidence="2">Belongs to the eukaryotic mitochondrial porin family.</text>
</comment>
<gene>
    <name evidence="11" type="ORF">COCSADRAFT_40587</name>
</gene>
<organism evidence="11 12">
    <name type="scientific">Cochliobolus sativus (strain ND90Pr / ATCC 201652)</name>
    <name type="common">Common root rot and spot blotch fungus</name>
    <name type="synonym">Bipolaris sorokiniana</name>
    <dbReference type="NCBI Taxonomy" id="665912"/>
    <lineage>
        <taxon>Eukaryota</taxon>
        <taxon>Fungi</taxon>
        <taxon>Dikarya</taxon>
        <taxon>Ascomycota</taxon>
        <taxon>Pezizomycotina</taxon>
        <taxon>Dothideomycetes</taxon>
        <taxon>Pleosporomycetidae</taxon>
        <taxon>Pleosporales</taxon>
        <taxon>Pleosporineae</taxon>
        <taxon>Pleosporaceae</taxon>
        <taxon>Bipolaris</taxon>
    </lineage>
</organism>
<dbReference type="FunFam" id="2.40.160.10:FF:000012">
    <property type="entry name" value="Voltage-dependent anion-selective channel"/>
    <property type="match status" value="1"/>
</dbReference>
<dbReference type="PRINTS" id="PR00185">
    <property type="entry name" value="EUKARYTPORIN"/>
</dbReference>
<evidence type="ECO:0000256" key="10">
    <source>
        <dbReference type="ARBA" id="ARBA00023136"/>
    </source>
</evidence>
<dbReference type="AlphaFoldDB" id="M2QYR3"/>
<evidence type="ECO:0000313" key="11">
    <source>
        <dbReference type="EMBL" id="EMD60154.1"/>
    </source>
</evidence>
<keyword evidence="6" id="KW-1000">Mitochondrion outer membrane</keyword>
<dbReference type="GeneID" id="19139783"/>
<dbReference type="Proteomes" id="UP000016934">
    <property type="component" value="Unassembled WGS sequence"/>
</dbReference>
<dbReference type="HOGENOM" id="CLU_044399_0_0_1"/>
<keyword evidence="5" id="KW-0812">Transmembrane</keyword>
<dbReference type="InterPro" id="IPR023614">
    <property type="entry name" value="Porin_dom_sf"/>
</dbReference>
<evidence type="ECO:0000313" key="12">
    <source>
        <dbReference type="Proteomes" id="UP000016934"/>
    </source>
</evidence>
<dbReference type="Pfam" id="PF01459">
    <property type="entry name" value="Porin_3"/>
    <property type="match status" value="1"/>
</dbReference>
<evidence type="ECO:0000256" key="2">
    <source>
        <dbReference type="ARBA" id="ARBA00007780"/>
    </source>
</evidence>
<keyword evidence="9" id="KW-0496">Mitochondrion</keyword>
<dbReference type="GO" id="GO:0008308">
    <property type="term" value="F:voltage-gated monoatomic anion channel activity"/>
    <property type="evidence" value="ECO:0007669"/>
    <property type="project" value="InterPro"/>
</dbReference>
<dbReference type="PANTHER" id="PTHR11743">
    <property type="entry name" value="VOLTAGE-DEPENDENT ANION-SELECTIVE CHANNEL"/>
    <property type="match status" value="1"/>
</dbReference>
<evidence type="ECO:0000256" key="6">
    <source>
        <dbReference type="ARBA" id="ARBA00022787"/>
    </source>
</evidence>
<dbReference type="InterPro" id="IPR027246">
    <property type="entry name" value="Porin_Euk/Tom40"/>
</dbReference>
<dbReference type="KEGG" id="bsc:COCSADRAFT_40587"/>
<dbReference type="PROSITE" id="PS00558">
    <property type="entry name" value="EUKARYOTIC_PORIN"/>
    <property type="match status" value="1"/>
</dbReference>
<dbReference type="EMBL" id="KB445651">
    <property type="protein sequence ID" value="EMD60154.1"/>
    <property type="molecule type" value="Genomic_DNA"/>
</dbReference>
<dbReference type="PANTHER" id="PTHR11743:SF70">
    <property type="entry name" value="GH26960P-RELATED"/>
    <property type="match status" value="1"/>
</dbReference>
<reference evidence="12" key="2">
    <citation type="journal article" date="2013" name="PLoS Genet.">
        <title>Comparative genome structure, secondary metabolite, and effector coding capacity across Cochliobolus pathogens.</title>
        <authorList>
            <person name="Condon B.J."/>
            <person name="Leng Y."/>
            <person name="Wu D."/>
            <person name="Bushley K.E."/>
            <person name="Ohm R.A."/>
            <person name="Otillar R."/>
            <person name="Martin J."/>
            <person name="Schackwitz W."/>
            <person name="Grimwood J."/>
            <person name="MohdZainudin N."/>
            <person name="Xue C."/>
            <person name="Wang R."/>
            <person name="Manning V.A."/>
            <person name="Dhillon B."/>
            <person name="Tu Z.J."/>
            <person name="Steffenson B.J."/>
            <person name="Salamov A."/>
            <person name="Sun H."/>
            <person name="Lowry S."/>
            <person name="LaButti K."/>
            <person name="Han J."/>
            <person name="Copeland A."/>
            <person name="Lindquist E."/>
            <person name="Barry K."/>
            <person name="Schmutz J."/>
            <person name="Baker S.E."/>
            <person name="Ciuffetti L.M."/>
            <person name="Grigoriev I.V."/>
            <person name="Zhong S."/>
            <person name="Turgeon B.G."/>
        </authorList>
    </citation>
    <scope>NUCLEOTIDE SEQUENCE [LARGE SCALE GENOMIC DNA]</scope>
    <source>
        <strain evidence="12">ND90Pr / ATCC 201652</strain>
    </source>
</reference>
<dbReference type="GO" id="GO:0005741">
    <property type="term" value="C:mitochondrial outer membrane"/>
    <property type="evidence" value="ECO:0007669"/>
    <property type="project" value="UniProtKB-SubCell"/>
</dbReference>
<dbReference type="RefSeq" id="XP_007704128.1">
    <property type="nucleotide sequence ID" value="XM_007705938.1"/>
</dbReference>
<proteinExistence type="inferred from homology"/>
<keyword evidence="12" id="KW-1185">Reference proteome</keyword>
<sequence>MPEYVKVESIIPKVPPPAFSDIAKASNDLINKDFYHTAAAALEVKLKAPNGVNFTAKGTSAHDGPVTSSLEGKKSLSNGISITQSWNTANLLATKVELNDTFASGLKTEVLSNFSPAAGNKGQKVNLHFKQPAFHGRAFVDYSAAGAIGTTADAVVSHEGMVVGGEVGYDVQKAAITKYSAAVGYTTPLYNAAVTATNSLSVFTASYYQRVNPAVEAGARAVWDSKSGNNVGLELAAKYKLDPLSFAKAKINNLGIASLAYNTKVNSGLTFGIGGSFDTQKLNEAGHKLGTSFTFEG</sequence>
<name>M2QYR3_COCSN</name>
<dbReference type="OrthoDB" id="7827681at2759"/>
<keyword evidence="3" id="KW-0813">Transport</keyword>
<evidence type="ECO:0000256" key="9">
    <source>
        <dbReference type="ARBA" id="ARBA00023128"/>
    </source>
</evidence>
<keyword evidence="10" id="KW-0472">Membrane</keyword>
<keyword evidence="7" id="KW-0406">Ion transport</keyword>
<dbReference type="Gene3D" id="2.40.160.10">
    <property type="entry name" value="Porin"/>
    <property type="match status" value="1"/>
</dbReference>
<evidence type="ECO:0000256" key="1">
    <source>
        <dbReference type="ARBA" id="ARBA00004294"/>
    </source>
</evidence>
<keyword evidence="4" id="KW-1134">Transmembrane beta strand</keyword>
<protein>
    <recommendedName>
        <fullName evidence="13">Mitochondrial outer membrane protein porin</fullName>
    </recommendedName>
</protein>
<evidence type="ECO:0000256" key="8">
    <source>
        <dbReference type="ARBA" id="ARBA00023114"/>
    </source>
</evidence>
<evidence type="ECO:0000256" key="4">
    <source>
        <dbReference type="ARBA" id="ARBA00022452"/>
    </source>
</evidence>
<accession>M2QYR3</accession>